<gene>
    <name evidence="1" type="ordered locus">CHU_0933</name>
</gene>
<keyword evidence="2" id="KW-1185">Reference proteome</keyword>
<dbReference type="Proteomes" id="UP000001822">
    <property type="component" value="Chromosome"/>
</dbReference>
<reference evidence="1 2" key="1">
    <citation type="journal article" date="2007" name="Appl. Environ. Microbiol.">
        <title>Genome sequence of the cellulolytic gliding bacterium Cytophaga hutchinsonii.</title>
        <authorList>
            <person name="Xie G."/>
            <person name="Bruce D.C."/>
            <person name="Challacombe J.F."/>
            <person name="Chertkov O."/>
            <person name="Detter J.C."/>
            <person name="Gilna P."/>
            <person name="Han C.S."/>
            <person name="Lucas S."/>
            <person name="Misra M."/>
            <person name="Myers G.L."/>
            <person name="Richardson P."/>
            <person name="Tapia R."/>
            <person name="Thayer N."/>
            <person name="Thompson L.S."/>
            <person name="Brettin T.S."/>
            <person name="Henrissat B."/>
            <person name="Wilson D.B."/>
            <person name="McBride M.J."/>
        </authorList>
    </citation>
    <scope>NUCLEOTIDE SEQUENCE [LARGE SCALE GENOMIC DNA]</scope>
    <source>
        <strain evidence="2">ATCC 33406 / DSM 1761 / CIP 103989 / NBRC 15051 / NCIMB 9469 / D465</strain>
    </source>
</reference>
<dbReference type="EMBL" id="CP000383">
    <property type="protein sequence ID" value="ABG58212.1"/>
    <property type="molecule type" value="Genomic_DNA"/>
</dbReference>
<evidence type="ECO:0008006" key="3">
    <source>
        <dbReference type="Google" id="ProtNLM"/>
    </source>
</evidence>
<sequence length="142" mass="16013">MLTLFATKKTQTHKSHIMNLVQLAKADGKISKSESGLLIKIGERNGVSAEEVFEMVDASDDFFYKKPETDEQRFDQLYDLVEMMRIDGEVSPKEVAYTIGIAEKMGIRKAVAWILIQSIVEGQSLGKSRKALKHKAAEYLFI</sequence>
<protein>
    <recommendedName>
        <fullName evidence="3">Co-chaperone DjlA N-terminal domain-containing protein</fullName>
    </recommendedName>
</protein>
<dbReference type="CDD" id="cd07177">
    <property type="entry name" value="terB_like"/>
    <property type="match status" value="1"/>
</dbReference>
<dbReference type="AlphaFoldDB" id="A0A6N4SPL2"/>
<dbReference type="InterPro" id="IPR029024">
    <property type="entry name" value="TerB-like"/>
</dbReference>
<dbReference type="RefSeq" id="WP_011584327.1">
    <property type="nucleotide sequence ID" value="NC_008255.1"/>
</dbReference>
<dbReference type="KEGG" id="chu:CHU_0933"/>
<accession>A0A6N4SPL2</accession>
<dbReference type="SUPFAM" id="SSF158682">
    <property type="entry name" value="TerB-like"/>
    <property type="match status" value="1"/>
</dbReference>
<evidence type="ECO:0000313" key="2">
    <source>
        <dbReference type="Proteomes" id="UP000001822"/>
    </source>
</evidence>
<dbReference type="OrthoDB" id="980637at2"/>
<organism evidence="1 2">
    <name type="scientific">Cytophaga hutchinsonii (strain ATCC 33406 / DSM 1761 / CIP 103989 / NBRC 15051 / NCIMB 9469 / D465)</name>
    <dbReference type="NCBI Taxonomy" id="269798"/>
    <lineage>
        <taxon>Bacteria</taxon>
        <taxon>Pseudomonadati</taxon>
        <taxon>Bacteroidota</taxon>
        <taxon>Cytophagia</taxon>
        <taxon>Cytophagales</taxon>
        <taxon>Cytophagaceae</taxon>
        <taxon>Cytophaga</taxon>
    </lineage>
</organism>
<proteinExistence type="predicted"/>
<name>A0A6N4SPL2_CYTH3</name>
<dbReference type="Gene3D" id="1.10.3680.10">
    <property type="entry name" value="TerB-like"/>
    <property type="match status" value="1"/>
</dbReference>
<evidence type="ECO:0000313" key="1">
    <source>
        <dbReference type="EMBL" id="ABG58212.1"/>
    </source>
</evidence>